<dbReference type="Pfam" id="PF06985">
    <property type="entry name" value="HET"/>
    <property type="match status" value="1"/>
</dbReference>
<dbReference type="HOGENOM" id="CLU_004184_7_2_1"/>
<dbReference type="PANTHER" id="PTHR24148:SF80">
    <property type="entry name" value="HETEROKARYON INCOMPATIBILITY DOMAIN-CONTAINING PROTEIN"/>
    <property type="match status" value="1"/>
</dbReference>
<name>A0A0D2EFZ4_9EURO</name>
<dbReference type="AlphaFoldDB" id="A0A0D2EFZ4"/>
<dbReference type="GeneID" id="25330982"/>
<reference evidence="2 3" key="1">
    <citation type="submission" date="2015-01" db="EMBL/GenBank/DDBJ databases">
        <title>The Genome Sequence of Exophiala xenobiotica CBS118157.</title>
        <authorList>
            <consortium name="The Broad Institute Genomics Platform"/>
            <person name="Cuomo C."/>
            <person name="de Hoog S."/>
            <person name="Gorbushina A."/>
            <person name="Stielow B."/>
            <person name="Teixiera M."/>
            <person name="Abouelleil A."/>
            <person name="Chapman S.B."/>
            <person name="Priest M."/>
            <person name="Young S.K."/>
            <person name="Wortman J."/>
            <person name="Nusbaum C."/>
            <person name="Birren B."/>
        </authorList>
    </citation>
    <scope>NUCLEOTIDE SEQUENCE [LARGE SCALE GENOMIC DNA]</scope>
    <source>
        <strain evidence="2 3">CBS 118157</strain>
    </source>
</reference>
<keyword evidence="3" id="KW-1185">Reference proteome</keyword>
<dbReference type="InterPro" id="IPR010730">
    <property type="entry name" value="HET"/>
</dbReference>
<accession>A0A0D2EFZ4</accession>
<evidence type="ECO:0000313" key="3">
    <source>
        <dbReference type="Proteomes" id="UP000054342"/>
    </source>
</evidence>
<dbReference type="RefSeq" id="XP_013314089.1">
    <property type="nucleotide sequence ID" value="XM_013458635.1"/>
</dbReference>
<dbReference type="PANTHER" id="PTHR24148">
    <property type="entry name" value="ANKYRIN REPEAT DOMAIN-CONTAINING PROTEIN 39 HOMOLOG-RELATED"/>
    <property type="match status" value="1"/>
</dbReference>
<dbReference type="OrthoDB" id="4113531at2759"/>
<evidence type="ECO:0000313" key="2">
    <source>
        <dbReference type="EMBL" id="KIW53505.1"/>
    </source>
</evidence>
<dbReference type="STRING" id="348802.A0A0D2EFZ4"/>
<feature type="domain" description="Heterokaryon incompatibility" evidence="1">
    <location>
        <begin position="69"/>
        <end position="199"/>
    </location>
</feature>
<protein>
    <recommendedName>
        <fullName evidence="1">Heterokaryon incompatibility domain-containing protein</fullName>
    </recommendedName>
</protein>
<dbReference type="EMBL" id="KN847321">
    <property type="protein sequence ID" value="KIW53505.1"/>
    <property type="molecule type" value="Genomic_DNA"/>
</dbReference>
<sequence>MMAGSIENGQPNSDSMYAALSGPLLPWQTRLIKLCPGSLGDRLVAEMFIADLTPFEGLGIHREARYQQYEALSYSWGYPARTAEVEVNGKVAYIPPSMADALQYLRQTAEPRWLWCDALSIDQENAAEKSNQVQVMMLIFSKARRVVAWLGMPPTGMTTVPQGFQVDVEAKHQSQSAQNTVILALAQVPFFERTWIRQEIFAAHEVMFQSGAFQYPFHAFMNVAKKHDSLVVRTRIEAFQRTYSAFNISAMSASKEKMSSLEVWERRKLTRDTMNSILAVLLGNKVFNCSDQRDRVYALIGMGQNTAGGHFDNLRIDYTQGVSEVYQDLTKHLINVSQSLGCLEMLRQRAPRGDLPTWAIDWRQDTDAVCIGIGETGIREEMPEEYLFWTGAANGDDWERRNARTIEAPIFSWVGAACVQDLDRLDELVLKASKLGTLGSSPRKASEIQSAYTRGTYLQGVDEQLQQLVQSGTYLVRGFQFDGAPGPFDVCAPHWAEDGDWVVVAAGGVLPFILRPTRGDKLLFIGACWFEDLPIGPYLPHRTRLHDWVTRLDWCMSYGPAKRDDSGMPHLMDIAARLKHPDTQREFILS</sequence>
<proteinExistence type="predicted"/>
<organism evidence="2 3">
    <name type="scientific">Exophiala xenobiotica</name>
    <dbReference type="NCBI Taxonomy" id="348802"/>
    <lineage>
        <taxon>Eukaryota</taxon>
        <taxon>Fungi</taxon>
        <taxon>Dikarya</taxon>
        <taxon>Ascomycota</taxon>
        <taxon>Pezizomycotina</taxon>
        <taxon>Eurotiomycetes</taxon>
        <taxon>Chaetothyriomycetidae</taxon>
        <taxon>Chaetothyriales</taxon>
        <taxon>Herpotrichiellaceae</taxon>
        <taxon>Exophiala</taxon>
    </lineage>
</organism>
<dbReference type="Proteomes" id="UP000054342">
    <property type="component" value="Unassembled WGS sequence"/>
</dbReference>
<gene>
    <name evidence="2" type="ORF">PV05_09074</name>
</gene>
<evidence type="ECO:0000259" key="1">
    <source>
        <dbReference type="Pfam" id="PF06985"/>
    </source>
</evidence>
<dbReference type="InterPro" id="IPR052895">
    <property type="entry name" value="HetReg/Transcr_Mod"/>
</dbReference>